<dbReference type="Pfam" id="PF06738">
    <property type="entry name" value="ThrE"/>
    <property type="match status" value="1"/>
</dbReference>
<dbReference type="GO" id="GO:0005886">
    <property type="term" value="C:plasma membrane"/>
    <property type="evidence" value="ECO:0007669"/>
    <property type="project" value="UniProtKB-SubCell"/>
</dbReference>
<dbReference type="InterPro" id="IPR010619">
    <property type="entry name" value="ThrE-like_N"/>
</dbReference>
<dbReference type="GO" id="GO:0022857">
    <property type="term" value="F:transmembrane transporter activity"/>
    <property type="evidence" value="ECO:0007669"/>
    <property type="project" value="InterPro"/>
</dbReference>
<keyword evidence="4 7" id="KW-1133">Transmembrane helix</keyword>
<evidence type="ECO:0000259" key="8">
    <source>
        <dbReference type="Pfam" id="PF06738"/>
    </source>
</evidence>
<organism evidence="9 10">
    <name type="scientific">Alkaliphilus serpentinus</name>
    <dbReference type="NCBI Taxonomy" id="1482731"/>
    <lineage>
        <taxon>Bacteria</taxon>
        <taxon>Bacillati</taxon>
        <taxon>Bacillota</taxon>
        <taxon>Clostridia</taxon>
        <taxon>Peptostreptococcales</taxon>
        <taxon>Natronincolaceae</taxon>
        <taxon>Alkaliphilus</taxon>
    </lineage>
</organism>
<accession>A0A833HNB7</accession>
<feature type="transmembrane region" description="Helical" evidence="7">
    <location>
        <begin position="170"/>
        <end position="193"/>
    </location>
</feature>
<feature type="domain" description="Threonine/serine exporter-like N-terminal" evidence="8">
    <location>
        <begin position="11"/>
        <end position="251"/>
    </location>
</feature>
<keyword evidence="3 7" id="KW-0812">Transmembrane</keyword>
<protein>
    <submittedName>
        <fullName evidence="9">Threonine/serine exporter family protein</fullName>
    </submittedName>
</protein>
<evidence type="ECO:0000256" key="3">
    <source>
        <dbReference type="ARBA" id="ARBA00022692"/>
    </source>
</evidence>
<gene>
    <name evidence="9" type="ORF">F8153_11790</name>
</gene>
<dbReference type="EMBL" id="WBZB01000040">
    <property type="protein sequence ID" value="KAB3527657.1"/>
    <property type="molecule type" value="Genomic_DNA"/>
</dbReference>
<keyword evidence="5 7" id="KW-0472">Membrane</keyword>
<keyword evidence="2" id="KW-1003">Cell membrane</keyword>
<proteinExistence type="inferred from homology"/>
<reference evidence="9 10" key="1">
    <citation type="submission" date="2019-10" db="EMBL/GenBank/DDBJ databases">
        <title>Alkaliphilus serpentinus sp. nov. and Alkaliphilus pronyensis sp. nov., two novel anaerobic alkaliphilic species isolated from the serpentinized-hosted hydrothermal field of the Prony Bay (New Caledonia).</title>
        <authorList>
            <person name="Postec A."/>
        </authorList>
    </citation>
    <scope>NUCLEOTIDE SEQUENCE [LARGE SCALE GENOMIC DNA]</scope>
    <source>
        <strain evidence="9 10">LacT</strain>
    </source>
</reference>
<dbReference type="RefSeq" id="WP_151866552.1">
    <property type="nucleotide sequence ID" value="NZ_WBZB01000040.1"/>
</dbReference>
<evidence type="ECO:0000256" key="6">
    <source>
        <dbReference type="ARBA" id="ARBA00034125"/>
    </source>
</evidence>
<sequence>MEVNEKKLLNMAIFAGEIMLKNGAETYRVEDTIFRLCRSRNVSEVEVFVTPTGIFASINPGVENNENIITYVKRIKSRAIDLNKVSEVNDFSRRFVEAEISIDEAMSQLKKIDLLPHYPLELQALFGGVASGFFALLFGANSMEFIAALVTSIVVTLSVHFLIKMEFNLFITNIAGGAMSALIAILLSLVLPFTEVDKVVTGAIMVMVPGVAMTNAVRDSIAGDLVSGLARGAEALLIAVSIAFGVGFILRAWMFIKGVGL</sequence>
<feature type="transmembrane region" description="Helical" evidence="7">
    <location>
        <begin position="120"/>
        <end position="139"/>
    </location>
</feature>
<evidence type="ECO:0000256" key="4">
    <source>
        <dbReference type="ARBA" id="ARBA00022989"/>
    </source>
</evidence>
<comment type="subcellular location">
    <subcellularLocation>
        <location evidence="1">Cell membrane</location>
        <topology evidence="1">Multi-pass membrane protein</topology>
    </subcellularLocation>
</comment>
<dbReference type="AlphaFoldDB" id="A0A833HNB7"/>
<comment type="caution">
    <text evidence="9">The sequence shown here is derived from an EMBL/GenBank/DDBJ whole genome shotgun (WGS) entry which is preliminary data.</text>
</comment>
<evidence type="ECO:0000256" key="1">
    <source>
        <dbReference type="ARBA" id="ARBA00004651"/>
    </source>
</evidence>
<dbReference type="Proteomes" id="UP000465601">
    <property type="component" value="Unassembled WGS sequence"/>
</dbReference>
<evidence type="ECO:0000256" key="5">
    <source>
        <dbReference type="ARBA" id="ARBA00023136"/>
    </source>
</evidence>
<dbReference type="PANTHER" id="PTHR34390:SF2">
    <property type="entry name" value="SUCCINATE TRANSPORTER SUBUNIT YJJP-RELATED"/>
    <property type="match status" value="1"/>
</dbReference>
<evidence type="ECO:0000313" key="9">
    <source>
        <dbReference type="EMBL" id="KAB3527657.1"/>
    </source>
</evidence>
<feature type="transmembrane region" description="Helical" evidence="7">
    <location>
        <begin position="145"/>
        <end position="163"/>
    </location>
</feature>
<comment type="similarity">
    <text evidence="6">Belongs to the ThrE exporter (TC 2.A.79) family.</text>
</comment>
<evidence type="ECO:0000313" key="10">
    <source>
        <dbReference type="Proteomes" id="UP000465601"/>
    </source>
</evidence>
<dbReference type="GO" id="GO:0015744">
    <property type="term" value="P:succinate transport"/>
    <property type="evidence" value="ECO:0007669"/>
    <property type="project" value="TreeGrafter"/>
</dbReference>
<feature type="transmembrane region" description="Helical" evidence="7">
    <location>
        <begin position="236"/>
        <end position="256"/>
    </location>
</feature>
<dbReference type="PANTHER" id="PTHR34390">
    <property type="entry name" value="UPF0442 PROTEIN YJJB-RELATED"/>
    <property type="match status" value="1"/>
</dbReference>
<dbReference type="InterPro" id="IPR050539">
    <property type="entry name" value="ThrE_Dicarb/AminoAcid_Exp"/>
</dbReference>
<evidence type="ECO:0000256" key="7">
    <source>
        <dbReference type="SAM" id="Phobius"/>
    </source>
</evidence>
<evidence type="ECO:0000256" key="2">
    <source>
        <dbReference type="ARBA" id="ARBA00022475"/>
    </source>
</evidence>
<keyword evidence="10" id="KW-1185">Reference proteome</keyword>
<dbReference type="OrthoDB" id="9813917at2"/>
<name>A0A833HNB7_9FIRM</name>